<keyword evidence="1" id="KW-0812">Transmembrane</keyword>
<keyword evidence="1" id="KW-1133">Transmembrane helix</keyword>
<reference evidence="2" key="1">
    <citation type="journal article" date="2020" name="mSystems">
        <title>Genome- and Community-Level Interaction Insights into Carbon Utilization and Element Cycling Functions of Hydrothermarchaeota in Hydrothermal Sediment.</title>
        <authorList>
            <person name="Zhou Z."/>
            <person name="Liu Y."/>
            <person name="Xu W."/>
            <person name="Pan J."/>
            <person name="Luo Z.H."/>
            <person name="Li M."/>
        </authorList>
    </citation>
    <scope>NUCLEOTIDE SEQUENCE [LARGE SCALE GENOMIC DNA]</scope>
    <source>
        <strain evidence="2">HyVt-489</strain>
    </source>
</reference>
<gene>
    <name evidence="2" type="ORF">ENJ46_01970</name>
</gene>
<evidence type="ECO:0000313" key="2">
    <source>
        <dbReference type="EMBL" id="HFB54665.1"/>
    </source>
</evidence>
<comment type="caution">
    <text evidence="2">The sequence shown here is derived from an EMBL/GenBank/DDBJ whole genome shotgun (WGS) entry which is preliminary data.</text>
</comment>
<sequence>MSNREEQIKQFLRLIRARTTENKAALLVLMNANFYGVAFGLLRQEIDSLIKVAYLADNSDARVRKHIRSLVSGERWRHETERGKLVYVTDREMLDKSKSLIGWEKTVYEFGCKLIHLSEFHDYDNIDPISTFFDDQVEEIIGYLKQYHEFEGESLDLNVLIEYLPNVMDKVCANTLGYVSILENRFLSK</sequence>
<proteinExistence type="predicted"/>
<evidence type="ECO:0008006" key="3">
    <source>
        <dbReference type="Google" id="ProtNLM"/>
    </source>
</evidence>
<organism evidence="2">
    <name type="scientific">Hellea balneolensis</name>
    <dbReference type="NCBI Taxonomy" id="287478"/>
    <lineage>
        <taxon>Bacteria</taxon>
        <taxon>Pseudomonadati</taxon>
        <taxon>Pseudomonadota</taxon>
        <taxon>Alphaproteobacteria</taxon>
        <taxon>Maricaulales</taxon>
        <taxon>Robiginitomaculaceae</taxon>
        <taxon>Hellea</taxon>
    </lineage>
</organism>
<name>A0A7C3CBQ0_9PROT</name>
<evidence type="ECO:0000256" key="1">
    <source>
        <dbReference type="SAM" id="Phobius"/>
    </source>
</evidence>
<dbReference type="Proteomes" id="UP000886042">
    <property type="component" value="Unassembled WGS sequence"/>
</dbReference>
<feature type="transmembrane region" description="Helical" evidence="1">
    <location>
        <begin position="24"/>
        <end position="42"/>
    </location>
</feature>
<keyword evidence="1" id="KW-0472">Membrane</keyword>
<protein>
    <recommendedName>
        <fullName evidence="3">AbiV family abortive infection protein</fullName>
    </recommendedName>
</protein>
<dbReference type="EMBL" id="DRMN01000131">
    <property type="protein sequence ID" value="HFB54665.1"/>
    <property type="molecule type" value="Genomic_DNA"/>
</dbReference>
<accession>A0A7C3CBQ0</accession>
<dbReference type="AlphaFoldDB" id="A0A7C3CBQ0"/>